<feature type="compositionally biased region" description="Basic and acidic residues" evidence="1">
    <location>
        <begin position="68"/>
        <end position="87"/>
    </location>
</feature>
<dbReference type="InterPro" id="IPR036691">
    <property type="entry name" value="Endo/exonu/phosph_ase_sf"/>
</dbReference>
<evidence type="ECO:0000256" key="1">
    <source>
        <dbReference type="SAM" id="MobiDB-lite"/>
    </source>
</evidence>
<feature type="region of interest" description="Disordered" evidence="1">
    <location>
        <begin position="1"/>
        <end position="87"/>
    </location>
</feature>
<dbReference type="Gene3D" id="3.60.10.10">
    <property type="entry name" value="Endonuclease/exonuclease/phosphatase"/>
    <property type="match status" value="1"/>
</dbReference>
<dbReference type="SUPFAM" id="SSF56219">
    <property type="entry name" value="DNase I-like"/>
    <property type="match status" value="1"/>
</dbReference>
<gene>
    <name evidence="2" type="ORF">PtrM4_037860</name>
</gene>
<evidence type="ECO:0000313" key="2">
    <source>
        <dbReference type="EMBL" id="KAF7579546.1"/>
    </source>
</evidence>
<dbReference type="KEGG" id="ptrr:90954617"/>
<sequence>MAPDSDTIVVQLPEDLRTSSTLDDEMETDERHQDNPTTPIEQTTQETPRLIIQPPLNKRPAAFSPEITTRERNPFQNSQEKKPRAKDSTQAIFWARDLILQASTMAESHLSQNKLLQLLDVFRDFTELGRVTQQMTEKFTAQLAYQTATLTSASQQATKTLKKANNGNTWTTVSTKKKTNKKPASYYQAVLTLTQPTSHTPLQIRDLINEEFTKGGIKDPVVKEVTTSRKNNIILTTTPTYSGEYLVQHKHIWHQKFELKNVQLLESWTKVVVHNVPTEWEGAETLEILHTEIPAYNNGLQITGNPYWISREWQNKKNSSIVIAFKTAEDAAKLGGRITILGQTLFTEKFKPIAASTQCLNCQQFGHPATRCRNQPACNLILQVNLNKSITATESTLQLAVELKADIIAIQEPWLTTNDNYATASVR</sequence>
<organism evidence="2 3">
    <name type="scientific">Pyrenophora tritici-repentis</name>
    <dbReference type="NCBI Taxonomy" id="45151"/>
    <lineage>
        <taxon>Eukaryota</taxon>
        <taxon>Fungi</taxon>
        <taxon>Dikarya</taxon>
        <taxon>Ascomycota</taxon>
        <taxon>Pezizomycotina</taxon>
        <taxon>Dothideomycetes</taxon>
        <taxon>Pleosporomycetidae</taxon>
        <taxon>Pleosporales</taxon>
        <taxon>Pleosporineae</taxon>
        <taxon>Pleosporaceae</taxon>
        <taxon>Pyrenophora</taxon>
    </lineage>
</organism>
<accession>A0A834VWP9</accession>
<dbReference type="RefSeq" id="XP_065966440.1">
    <property type="nucleotide sequence ID" value="XM_066104238.1"/>
</dbReference>
<reference evidence="2 3" key="1">
    <citation type="journal article" date="2018" name="BMC Genomics">
        <title>Comparative genomics of the wheat fungal pathogen Pyrenophora tritici-repentis reveals chromosomal variations and genome plasticity.</title>
        <authorList>
            <person name="Moolhuijzen P."/>
            <person name="See P.T."/>
            <person name="Hane J.K."/>
            <person name="Shi G."/>
            <person name="Liu Z."/>
            <person name="Oliver R.P."/>
            <person name="Moffat C.S."/>
        </authorList>
    </citation>
    <scope>NUCLEOTIDE SEQUENCE [LARGE SCALE GENOMIC DNA]</scope>
    <source>
        <strain evidence="2">M4</strain>
    </source>
</reference>
<dbReference type="GeneID" id="90954617"/>
<feature type="compositionally biased region" description="Low complexity" evidence="1">
    <location>
        <begin position="36"/>
        <end position="48"/>
    </location>
</feature>
<dbReference type="AlphaFoldDB" id="A0A834VWP9"/>
<dbReference type="Proteomes" id="UP000245464">
    <property type="component" value="Chromosome 1"/>
</dbReference>
<evidence type="ECO:0000313" key="3">
    <source>
        <dbReference type="Proteomes" id="UP000245464"/>
    </source>
</evidence>
<proteinExistence type="predicted"/>
<comment type="caution">
    <text evidence="2">The sequence shown here is derived from an EMBL/GenBank/DDBJ whole genome shotgun (WGS) entry which is preliminary data.</text>
</comment>
<dbReference type="EMBL" id="NQIK02000001">
    <property type="protein sequence ID" value="KAF7579546.1"/>
    <property type="molecule type" value="Genomic_DNA"/>
</dbReference>
<protein>
    <submittedName>
        <fullName evidence="2">Uncharacterized protein</fullName>
    </submittedName>
</protein>
<name>A0A834VWP9_9PLEO</name>